<name>A0A3N5C6S9_9BACL</name>
<gene>
    <name evidence="1" type="ORF">EDD62_1487</name>
</gene>
<evidence type="ECO:0000313" key="2">
    <source>
        <dbReference type="Proteomes" id="UP000277108"/>
    </source>
</evidence>
<comment type="caution">
    <text evidence="1">The sequence shown here is derived from an EMBL/GenBank/DDBJ whole genome shotgun (WGS) entry which is preliminary data.</text>
</comment>
<accession>A0A3N5C6S9</accession>
<proteinExistence type="predicted"/>
<dbReference type="Proteomes" id="UP000277108">
    <property type="component" value="Unassembled WGS sequence"/>
</dbReference>
<organism evidence="1 2">
    <name type="scientific">Abyssicoccus albus</name>
    <dbReference type="NCBI Taxonomy" id="1817405"/>
    <lineage>
        <taxon>Bacteria</taxon>
        <taxon>Bacillati</taxon>
        <taxon>Bacillota</taxon>
        <taxon>Bacilli</taxon>
        <taxon>Bacillales</taxon>
        <taxon>Abyssicoccaceae</taxon>
    </lineage>
</organism>
<reference evidence="1 2" key="1">
    <citation type="submission" date="2018-11" db="EMBL/GenBank/DDBJ databases">
        <title>Genomic Encyclopedia of Type Strains, Phase IV (KMG-IV): sequencing the most valuable type-strain genomes for metagenomic binning, comparative biology and taxonomic classification.</title>
        <authorList>
            <person name="Goeker M."/>
        </authorList>
    </citation>
    <scope>NUCLEOTIDE SEQUENCE [LARGE SCALE GENOMIC DNA]</scope>
    <source>
        <strain evidence="1 2">DSM 29158</strain>
    </source>
</reference>
<dbReference type="RefSeq" id="WP_170152804.1">
    <property type="nucleotide sequence ID" value="NZ_RKRK01000004.1"/>
</dbReference>
<protein>
    <submittedName>
        <fullName evidence="1">Uncharacterized protein</fullName>
    </submittedName>
</protein>
<keyword evidence="2" id="KW-1185">Reference proteome</keyword>
<dbReference type="EMBL" id="RKRK01000004">
    <property type="protein sequence ID" value="RPF55162.1"/>
    <property type="molecule type" value="Genomic_DNA"/>
</dbReference>
<evidence type="ECO:0000313" key="1">
    <source>
        <dbReference type="EMBL" id="RPF55162.1"/>
    </source>
</evidence>
<dbReference type="AlphaFoldDB" id="A0A3N5C6S9"/>
<sequence length="53" mass="6538">MKDRVIEELKKMYKADKKDAKKDEVNFHVSKEYQTLIQEERNEHKIQIFNEKL</sequence>